<dbReference type="Pfam" id="PF07686">
    <property type="entry name" value="V-set"/>
    <property type="match status" value="2"/>
</dbReference>
<dbReference type="CDD" id="cd00099">
    <property type="entry name" value="IgV"/>
    <property type="match status" value="1"/>
</dbReference>
<reference evidence="10" key="2">
    <citation type="submission" date="2025-08" db="UniProtKB">
        <authorList>
            <consortium name="Ensembl"/>
        </authorList>
    </citation>
    <scope>IDENTIFICATION</scope>
</reference>
<dbReference type="InterPro" id="IPR013106">
    <property type="entry name" value="Ig_V-set"/>
</dbReference>
<evidence type="ECO:0000256" key="2">
    <source>
        <dbReference type="ARBA" id="ARBA00022475"/>
    </source>
</evidence>
<evidence type="ECO:0000256" key="4">
    <source>
        <dbReference type="ARBA" id="ARBA00022859"/>
    </source>
</evidence>
<dbReference type="Gene3D" id="2.60.40.10">
    <property type="entry name" value="Immunoglobulins"/>
    <property type="match status" value="2"/>
</dbReference>
<dbReference type="SMART" id="SM00406">
    <property type="entry name" value="IGv"/>
    <property type="match status" value="2"/>
</dbReference>
<dbReference type="GO" id="GO:0009617">
    <property type="term" value="P:response to bacterium"/>
    <property type="evidence" value="ECO:0007669"/>
    <property type="project" value="TreeGrafter"/>
</dbReference>
<feature type="domain" description="Ig-like" evidence="9">
    <location>
        <begin position="139"/>
        <end position="232"/>
    </location>
</feature>
<dbReference type="InterPro" id="IPR013783">
    <property type="entry name" value="Ig-like_fold"/>
</dbReference>
<keyword evidence="7" id="KW-0325">Glycoprotein</keyword>
<evidence type="ECO:0000256" key="5">
    <source>
        <dbReference type="ARBA" id="ARBA00023136"/>
    </source>
</evidence>
<keyword evidence="6" id="KW-1015">Disulfide bond</keyword>
<dbReference type="GO" id="GO:0002376">
    <property type="term" value="P:immune system process"/>
    <property type="evidence" value="ECO:0007669"/>
    <property type="project" value="UniProtKB-KW"/>
</dbReference>
<dbReference type="PROSITE" id="PS50835">
    <property type="entry name" value="IG_LIKE"/>
    <property type="match status" value="2"/>
</dbReference>
<dbReference type="SUPFAM" id="SSF48726">
    <property type="entry name" value="Immunoglobulin"/>
    <property type="match status" value="2"/>
</dbReference>
<keyword evidence="11" id="KW-1185">Reference proteome</keyword>
<evidence type="ECO:0000313" key="10">
    <source>
        <dbReference type="Ensembl" id="ENSSFOP00015027151.2"/>
    </source>
</evidence>
<dbReference type="GO" id="GO:0005886">
    <property type="term" value="C:plasma membrane"/>
    <property type="evidence" value="ECO:0007669"/>
    <property type="project" value="UniProtKB-SubCell"/>
</dbReference>
<dbReference type="InterPro" id="IPR007110">
    <property type="entry name" value="Ig-like_dom"/>
</dbReference>
<evidence type="ECO:0000256" key="6">
    <source>
        <dbReference type="ARBA" id="ARBA00023157"/>
    </source>
</evidence>
<comment type="subcellular location">
    <subcellularLocation>
        <location evidence="1">Cell membrane</location>
    </subcellularLocation>
</comment>
<evidence type="ECO:0000256" key="8">
    <source>
        <dbReference type="SAM" id="SignalP"/>
    </source>
</evidence>
<protein>
    <recommendedName>
        <fullName evidence="9">Ig-like domain-containing protein</fullName>
    </recommendedName>
</protein>
<name>A0A8C9S714_SCLFO</name>
<dbReference type="GeneTree" id="ENSGT00940000162676"/>
<evidence type="ECO:0000313" key="11">
    <source>
        <dbReference type="Proteomes" id="UP000694397"/>
    </source>
</evidence>
<keyword evidence="5" id="KW-0472">Membrane</keyword>
<proteinExistence type="predicted"/>
<reference evidence="10" key="3">
    <citation type="submission" date="2025-09" db="UniProtKB">
        <authorList>
            <consortium name="Ensembl"/>
        </authorList>
    </citation>
    <scope>IDENTIFICATION</scope>
</reference>
<accession>A0A8C9S714</accession>
<dbReference type="InterPro" id="IPR052051">
    <property type="entry name" value="TCR_complex_component"/>
</dbReference>
<dbReference type="AlphaFoldDB" id="A0A8C9S714"/>
<keyword evidence="2" id="KW-1003">Cell membrane</keyword>
<dbReference type="Proteomes" id="UP000694397">
    <property type="component" value="Chromosome 13"/>
</dbReference>
<dbReference type="InterPro" id="IPR036179">
    <property type="entry name" value="Ig-like_dom_sf"/>
</dbReference>
<evidence type="ECO:0000256" key="7">
    <source>
        <dbReference type="ARBA" id="ARBA00023180"/>
    </source>
</evidence>
<dbReference type="PANTHER" id="PTHR19433">
    <property type="entry name" value="T-CELL RECEPTOR ALPHA CHAIN V REGION-RELATED"/>
    <property type="match status" value="1"/>
</dbReference>
<organism evidence="10 11">
    <name type="scientific">Scleropages formosus</name>
    <name type="common">Asian bonytongue</name>
    <name type="synonym">Osteoglossum formosum</name>
    <dbReference type="NCBI Taxonomy" id="113540"/>
    <lineage>
        <taxon>Eukaryota</taxon>
        <taxon>Metazoa</taxon>
        <taxon>Chordata</taxon>
        <taxon>Craniata</taxon>
        <taxon>Vertebrata</taxon>
        <taxon>Euteleostomi</taxon>
        <taxon>Actinopterygii</taxon>
        <taxon>Neopterygii</taxon>
        <taxon>Teleostei</taxon>
        <taxon>Osteoglossocephala</taxon>
        <taxon>Osteoglossomorpha</taxon>
        <taxon>Osteoglossiformes</taxon>
        <taxon>Osteoglossidae</taxon>
        <taxon>Scleropages</taxon>
    </lineage>
</organism>
<keyword evidence="3 8" id="KW-0732">Signal</keyword>
<dbReference type="PANTHER" id="PTHR19433:SF111">
    <property type="entry name" value="T CELL RECEPTOR ALPHA VARIABLE 4"/>
    <property type="match status" value="1"/>
</dbReference>
<feature type="domain" description="Ig-like" evidence="9">
    <location>
        <begin position="18"/>
        <end position="115"/>
    </location>
</feature>
<reference evidence="10 11" key="1">
    <citation type="submission" date="2019-04" db="EMBL/GenBank/DDBJ databases">
        <authorList>
            <consortium name="Wellcome Sanger Institute Data Sharing"/>
        </authorList>
    </citation>
    <scope>NUCLEOTIDE SEQUENCE [LARGE SCALE GENOMIC DNA]</scope>
</reference>
<feature type="chain" id="PRO_5034701052" description="Ig-like domain-containing protein" evidence="8">
    <location>
        <begin position="24"/>
        <end position="323"/>
    </location>
</feature>
<dbReference type="Ensembl" id="ENSSFOT00015027460.2">
    <property type="protein sequence ID" value="ENSSFOP00015027151.2"/>
    <property type="gene ID" value="ENSSFOG00015017439.2"/>
</dbReference>
<sequence>MTYLEMLILHTTLLLVQPGLTLAVLIQSNVVKIFHHGDDVTLSCAIQTADNYLYWFKQMVGQPPQSILYFYAHSPDPVFFKEFQNDLRFAVQKNLTSMALRISSAKATDAGYYYCCTRDYDSIVFGNGVLLIYKDSNSRTVVQQVVSDPVRPGDSVTLQCTVDRETCAGEHSVYWFRHGSGESLPGLIYTHGNRRDECEKSPEAGSHTHSCVYSLPNRNLSHSDAGIYYCAVLTCGDILFGNGTVVKFPGKYSNRVQNVFNHNKSKMLFLYHIAGSDQENHIDPLVLVLAASNILCVLIIAVLCLKKTSTSGLCLTVISQETL</sequence>
<evidence type="ECO:0000259" key="9">
    <source>
        <dbReference type="PROSITE" id="PS50835"/>
    </source>
</evidence>
<feature type="signal peptide" evidence="8">
    <location>
        <begin position="1"/>
        <end position="23"/>
    </location>
</feature>
<evidence type="ECO:0000256" key="3">
    <source>
        <dbReference type="ARBA" id="ARBA00022729"/>
    </source>
</evidence>
<dbReference type="SMART" id="SM00409">
    <property type="entry name" value="IG"/>
    <property type="match status" value="2"/>
</dbReference>
<evidence type="ECO:0000256" key="1">
    <source>
        <dbReference type="ARBA" id="ARBA00004236"/>
    </source>
</evidence>
<dbReference type="OrthoDB" id="6370831at2759"/>
<dbReference type="InterPro" id="IPR003599">
    <property type="entry name" value="Ig_sub"/>
</dbReference>
<keyword evidence="4" id="KW-0391">Immunity</keyword>